<sequence>MGKDIIYMQNPAPRSKRVISKPIRYQTTSSDESLMKRRSTAAAATIVPRTIDDDFEDINRILERKSPMPTDINRLIDMIQPYTQHTPQYTHTNTQPHTNILSYTGCVSQIQTYGNTPGNHIR</sequence>
<dbReference type="Proteomes" id="UP000504618">
    <property type="component" value="Unplaced"/>
</dbReference>
<dbReference type="AlphaFoldDB" id="A0A6J1RF32"/>
<reference evidence="2" key="1">
    <citation type="submission" date="2025-08" db="UniProtKB">
        <authorList>
            <consortium name="RefSeq"/>
        </authorList>
    </citation>
    <scope>IDENTIFICATION</scope>
    <source>
        <tissue evidence="2">Whole body</tissue>
    </source>
</reference>
<dbReference type="GeneID" id="112468089"/>
<gene>
    <name evidence="2" type="primary">LOC112468089</name>
</gene>
<protein>
    <submittedName>
        <fullName evidence="2">Uncharacterized protein LOC112468089</fullName>
    </submittedName>
</protein>
<proteinExistence type="predicted"/>
<evidence type="ECO:0000313" key="2">
    <source>
        <dbReference type="RefSeq" id="XP_024892893.1"/>
    </source>
</evidence>
<organism evidence="1 2">
    <name type="scientific">Temnothorax curvispinosus</name>
    <dbReference type="NCBI Taxonomy" id="300111"/>
    <lineage>
        <taxon>Eukaryota</taxon>
        <taxon>Metazoa</taxon>
        <taxon>Ecdysozoa</taxon>
        <taxon>Arthropoda</taxon>
        <taxon>Hexapoda</taxon>
        <taxon>Insecta</taxon>
        <taxon>Pterygota</taxon>
        <taxon>Neoptera</taxon>
        <taxon>Endopterygota</taxon>
        <taxon>Hymenoptera</taxon>
        <taxon>Apocrita</taxon>
        <taxon>Aculeata</taxon>
        <taxon>Formicoidea</taxon>
        <taxon>Formicidae</taxon>
        <taxon>Myrmicinae</taxon>
        <taxon>Temnothorax</taxon>
    </lineage>
</organism>
<name>A0A6J1RF32_9HYME</name>
<keyword evidence="1" id="KW-1185">Reference proteome</keyword>
<dbReference type="OrthoDB" id="7635566at2759"/>
<accession>A0A6J1RF32</accession>
<dbReference type="RefSeq" id="XP_024892893.1">
    <property type="nucleotide sequence ID" value="XM_025037125.1"/>
</dbReference>
<evidence type="ECO:0000313" key="1">
    <source>
        <dbReference type="Proteomes" id="UP000504618"/>
    </source>
</evidence>